<evidence type="ECO:0000256" key="2">
    <source>
        <dbReference type="SAM" id="Phobius"/>
    </source>
</evidence>
<gene>
    <name evidence="3" type="ORF">FBD94_22060</name>
</gene>
<dbReference type="Pfam" id="PF16118">
    <property type="entry name" value="DUF4834"/>
    <property type="match status" value="1"/>
</dbReference>
<name>A0A4U1G0B1_9SPHI</name>
<evidence type="ECO:0000313" key="3">
    <source>
        <dbReference type="EMBL" id="TKC56887.1"/>
    </source>
</evidence>
<evidence type="ECO:0000256" key="1">
    <source>
        <dbReference type="SAM" id="MobiDB-lite"/>
    </source>
</evidence>
<dbReference type="EMBL" id="SWDX01000011">
    <property type="protein sequence ID" value="TKC56887.1"/>
    <property type="molecule type" value="Genomic_DNA"/>
</dbReference>
<comment type="caution">
    <text evidence="3">The sequence shown here is derived from an EMBL/GenBank/DDBJ whole genome shotgun (WGS) entry which is preliminary data.</text>
</comment>
<organism evidence="3 4">
    <name type="scientific">Pedobacter hiemivivus</name>
    <dbReference type="NCBI Taxonomy" id="2530454"/>
    <lineage>
        <taxon>Bacteria</taxon>
        <taxon>Pseudomonadati</taxon>
        <taxon>Bacteroidota</taxon>
        <taxon>Sphingobacteriia</taxon>
        <taxon>Sphingobacteriales</taxon>
        <taxon>Sphingobacteriaceae</taxon>
        <taxon>Pedobacter</taxon>
    </lineage>
</organism>
<evidence type="ECO:0000313" key="4">
    <source>
        <dbReference type="Proteomes" id="UP000309594"/>
    </source>
</evidence>
<keyword evidence="2" id="KW-0472">Membrane</keyword>
<reference evidence="3 4" key="1">
    <citation type="submission" date="2019-04" db="EMBL/GenBank/DDBJ databases">
        <title>Pedobacter sp. RP-1-16 sp. nov., isolated from Arctic soil.</title>
        <authorList>
            <person name="Dahal R.H."/>
            <person name="Kim D.-U."/>
        </authorList>
    </citation>
    <scope>NUCLEOTIDE SEQUENCE [LARGE SCALE GENOMIC DNA]</scope>
    <source>
        <strain evidence="3 4">RP-1-16</strain>
    </source>
</reference>
<dbReference type="InterPro" id="IPR032272">
    <property type="entry name" value="DUF4834"/>
</dbReference>
<keyword evidence="2" id="KW-1133">Transmembrane helix</keyword>
<dbReference type="Proteomes" id="UP000309594">
    <property type="component" value="Unassembled WGS sequence"/>
</dbReference>
<feature type="transmembrane region" description="Helical" evidence="2">
    <location>
        <begin position="6"/>
        <end position="29"/>
    </location>
</feature>
<sequence length="82" mass="9478">MGIIKFILITLLILYIIRVIIRLVFPLVLRNLFSKVQRQAEKQARQQNAKPEGSISIDYMPPKDKTGKSDNLGDFVDYEEVK</sequence>
<proteinExistence type="predicted"/>
<dbReference type="RefSeq" id="WP_136881809.1">
    <property type="nucleotide sequence ID" value="NZ_SWDX01000011.1"/>
</dbReference>
<dbReference type="AlphaFoldDB" id="A0A4U1G0B1"/>
<keyword evidence="2" id="KW-0812">Transmembrane</keyword>
<feature type="region of interest" description="Disordered" evidence="1">
    <location>
        <begin position="43"/>
        <end position="82"/>
    </location>
</feature>
<protein>
    <submittedName>
        <fullName evidence="3">DUF4834 domain-containing protein</fullName>
    </submittedName>
</protein>
<accession>A0A4U1G0B1</accession>